<reference evidence="1 2" key="1">
    <citation type="journal article" date="2024" name="G3 (Bethesda)">
        <title>Genome assembly of Hibiscus sabdariffa L. provides insights into metabolisms of medicinal natural products.</title>
        <authorList>
            <person name="Kim T."/>
        </authorList>
    </citation>
    <scope>NUCLEOTIDE SEQUENCE [LARGE SCALE GENOMIC DNA]</scope>
    <source>
        <strain evidence="1">TK-2024</strain>
        <tissue evidence="1">Old leaves</tissue>
    </source>
</reference>
<dbReference type="Proteomes" id="UP001472677">
    <property type="component" value="Unassembled WGS sequence"/>
</dbReference>
<evidence type="ECO:0000313" key="2">
    <source>
        <dbReference type="Proteomes" id="UP001472677"/>
    </source>
</evidence>
<proteinExistence type="predicted"/>
<keyword evidence="2" id="KW-1185">Reference proteome</keyword>
<sequence length="104" mass="11667">MAPASSGVASHLTTASLSNLKPQVRFHYLLRSYFLVKATVDHSMNGFFSDGQRLYLRICDGEGRVESCRMTRARAGWALRSENWVSTIRHFALAMLVTWAVGTM</sequence>
<evidence type="ECO:0000313" key="1">
    <source>
        <dbReference type="EMBL" id="KAK8552484.1"/>
    </source>
</evidence>
<gene>
    <name evidence="1" type="ORF">V6N12_041077</name>
</gene>
<organism evidence="1 2">
    <name type="scientific">Hibiscus sabdariffa</name>
    <name type="common">roselle</name>
    <dbReference type="NCBI Taxonomy" id="183260"/>
    <lineage>
        <taxon>Eukaryota</taxon>
        <taxon>Viridiplantae</taxon>
        <taxon>Streptophyta</taxon>
        <taxon>Embryophyta</taxon>
        <taxon>Tracheophyta</taxon>
        <taxon>Spermatophyta</taxon>
        <taxon>Magnoliopsida</taxon>
        <taxon>eudicotyledons</taxon>
        <taxon>Gunneridae</taxon>
        <taxon>Pentapetalae</taxon>
        <taxon>rosids</taxon>
        <taxon>malvids</taxon>
        <taxon>Malvales</taxon>
        <taxon>Malvaceae</taxon>
        <taxon>Malvoideae</taxon>
        <taxon>Hibiscus</taxon>
    </lineage>
</organism>
<protein>
    <submittedName>
        <fullName evidence="1">Uncharacterized protein</fullName>
    </submittedName>
</protein>
<name>A0ABR2E5I6_9ROSI</name>
<dbReference type="EMBL" id="JBBPBM010000020">
    <property type="protein sequence ID" value="KAK8552484.1"/>
    <property type="molecule type" value="Genomic_DNA"/>
</dbReference>
<comment type="caution">
    <text evidence="1">The sequence shown here is derived from an EMBL/GenBank/DDBJ whole genome shotgun (WGS) entry which is preliminary data.</text>
</comment>
<accession>A0ABR2E5I6</accession>